<sequence>MGNSEEAARWLKQAKIDFENAQNNFNFKAFELVCFLSHQVAEKSLKSILYNIGLRPFGHSLKDLVNIINNNKDQIAIEVPLECAIELDKQYIATRCLDAFVSGIPHEYYSEKNGKDCLKWSKKILSLTENYLKNTKNN</sequence>
<proteinExistence type="predicted"/>
<name>A0A0F9FRC1_9ZZZZ</name>
<dbReference type="SUPFAM" id="SSF81593">
    <property type="entry name" value="Nucleotidyltransferase substrate binding subunit/domain"/>
    <property type="match status" value="1"/>
</dbReference>
<dbReference type="Pfam" id="PF05168">
    <property type="entry name" value="HEPN"/>
    <property type="match status" value="1"/>
</dbReference>
<feature type="domain" description="HEPN" evidence="1">
    <location>
        <begin position="11"/>
        <end position="124"/>
    </location>
</feature>
<dbReference type="PROSITE" id="PS50910">
    <property type="entry name" value="HEPN"/>
    <property type="match status" value="1"/>
</dbReference>
<evidence type="ECO:0000313" key="2">
    <source>
        <dbReference type="EMBL" id="KKL53617.1"/>
    </source>
</evidence>
<dbReference type="InterPro" id="IPR007842">
    <property type="entry name" value="HEPN_dom"/>
</dbReference>
<reference evidence="2" key="1">
    <citation type="journal article" date="2015" name="Nature">
        <title>Complex archaea that bridge the gap between prokaryotes and eukaryotes.</title>
        <authorList>
            <person name="Spang A."/>
            <person name="Saw J.H."/>
            <person name="Jorgensen S.L."/>
            <person name="Zaremba-Niedzwiedzka K."/>
            <person name="Martijn J."/>
            <person name="Lind A.E."/>
            <person name="van Eijk R."/>
            <person name="Schleper C."/>
            <person name="Guy L."/>
            <person name="Ettema T.J."/>
        </authorList>
    </citation>
    <scope>NUCLEOTIDE SEQUENCE</scope>
</reference>
<accession>A0A0F9FRC1</accession>
<dbReference type="EMBL" id="LAZR01031485">
    <property type="protein sequence ID" value="KKL53617.1"/>
    <property type="molecule type" value="Genomic_DNA"/>
</dbReference>
<dbReference type="Gene3D" id="1.20.120.330">
    <property type="entry name" value="Nucleotidyltransferases domain 2"/>
    <property type="match status" value="1"/>
</dbReference>
<dbReference type="SMART" id="SM00748">
    <property type="entry name" value="HEPN"/>
    <property type="match status" value="1"/>
</dbReference>
<comment type="caution">
    <text evidence="2">The sequence shown here is derived from an EMBL/GenBank/DDBJ whole genome shotgun (WGS) entry which is preliminary data.</text>
</comment>
<protein>
    <recommendedName>
        <fullName evidence="1">HEPN domain-containing protein</fullName>
    </recommendedName>
</protein>
<gene>
    <name evidence="2" type="ORF">LCGC14_2273660</name>
</gene>
<organism evidence="2">
    <name type="scientific">marine sediment metagenome</name>
    <dbReference type="NCBI Taxonomy" id="412755"/>
    <lineage>
        <taxon>unclassified sequences</taxon>
        <taxon>metagenomes</taxon>
        <taxon>ecological metagenomes</taxon>
    </lineage>
</organism>
<dbReference type="AlphaFoldDB" id="A0A0F9FRC1"/>
<evidence type="ECO:0000259" key="1">
    <source>
        <dbReference type="PROSITE" id="PS50910"/>
    </source>
</evidence>